<keyword evidence="3" id="KW-1185">Reference proteome</keyword>
<dbReference type="Gene3D" id="1.20.1330.10">
    <property type="entry name" value="f41 fragment of flagellin, N-terminal domain"/>
    <property type="match status" value="1"/>
</dbReference>
<dbReference type="RefSeq" id="WP_021759804.1">
    <property type="nucleotide sequence ID" value="NC_022444.1"/>
</dbReference>
<evidence type="ECO:0000313" key="3">
    <source>
        <dbReference type="Proteomes" id="UP000016587"/>
    </source>
</evidence>
<dbReference type="AlphaFoldDB" id="T2G8W1"/>
<evidence type="ECO:0000313" key="2">
    <source>
        <dbReference type="EMBL" id="AGW13035.1"/>
    </source>
</evidence>
<dbReference type="Proteomes" id="UP000016587">
    <property type="component" value="Chromosome"/>
</dbReference>
<dbReference type="eggNOG" id="COG1344">
    <property type="taxonomic scope" value="Bacteria"/>
</dbReference>
<dbReference type="GO" id="GO:0005198">
    <property type="term" value="F:structural molecule activity"/>
    <property type="evidence" value="ECO:0007669"/>
    <property type="project" value="InterPro"/>
</dbReference>
<accession>T2G8W1</accession>
<dbReference type="SUPFAM" id="SSF64518">
    <property type="entry name" value="Phase 1 flagellin"/>
    <property type="match status" value="1"/>
</dbReference>
<evidence type="ECO:0000259" key="1">
    <source>
        <dbReference type="Pfam" id="PF00669"/>
    </source>
</evidence>
<dbReference type="InterPro" id="IPR001029">
    <property type="entry name" value="Flagellin_N"/>
</dbReference>
<feature type="domain" description="Flagellin N-terminal" evidence="1">
    <location>
        <begin position="56"/>
        <end position="149"/>
    </location>
</feature>
<proteinExistence type="predicted"/>
<dbReference type="KEGG" id="dgg:DGI_1174"/>
<protein>
    <recommendedName>
        <fullName evidence="1">Flagellin N-terminal domain-containing protein</fullName>
    </recommendedName>
</protein>
<dbReference type="OrthoDB" id="5447284at2"/>
<dbReference type="STRING" id="1121448.DGI_1174"/>
<reference evidence="2 3" key="1">
    <citation type="journal article" date="2013" name="J. Bacteriol.">
        <title>Roles of HynAB and Ech, the only two hydrogenases found in the model sulfate reducer Desulfovibrio gigas.</title>
        <authorList>
            <person name="Morais-Silva F.O."/>
            <person name="Santos C.I."/>
            <person name="Rodrigues R."/>
            <person name="Pereira I.A."/>
            <person name="Rodrigues-Pousada C."/>
        </authorList>
    </citation>
    <scope>NUCLEOTIDE SEQUENCE [LARGE SCALE GENOMIC DNA]</scope>
    <source>
        <strain evidence="3">ATCC 19364 / DSM 1382 / NCIMB 9332 / VKM B-1759</strain>
    </source>
</reference>
<name>T2G8W1_MEGG1</name>
<dbReference type="EMBL" id="CP006585">
    <property type="protein sequence ID" value="AGW13035.1"/>
    <property type="molecule type" value="Genomic_DNA"/>
</dbReference>
<sequence>MALSKAEQYLIYDTSLQMLQQDLLTNALFQNGSVGRSLRDMVLSRQPVQPLTNPYDEAITGSLRADSRTTMQNSRNVTEAASMVGIAEEGVAGIQSALEEMQGIIADINSGALDKTSTIVRDNYNDLKTKVLGYISNTEYNGIHMLDSTQWGTEQISSSGAVHVQAFKNGGFNVQFQAVDSLNFAGLSGADLANDTTRADQNALLSSLHSEVSAVQDMYASRQESLTYQAERLKSQSGLLDQAVEARRQTPTATVSDLLLDLVLKDSGSLLDQSS</sequence>
<dbReference type="PATRIC" id="fig|1121448.10.peg.1169"/>
<dbReference type="HOGENOM" id="CLU_1010931_0_0_7"/>
<gene>
    <name evidence="2" type="ORF">DGI_1174</name>
</gene>
<reference evidence="3" key="2">
    <citation type="submission" date="2013-07" db="EMBL/GenBank/DDBJ databases">
        <authorList>
            <person name="Morais-Silva F.O."/>
            <person name="Rezende A.M."/>
            <person name="Pimentel C."/>
            <person name="Resende D.M."/>
            <person name="Santos C.I."/>
            <person name="Clemente C."/>
            <person name="de Oliveira L.M."/>
            <person name="da Silva S.M."/>
            <person name="Costa D.A."/>
            <person name="Varela-Raposo A."/>
            <person name="Horacio E.C.A."/>
            <person name="Matos M."/>
            <person name="Flores O."/>
            <person name="Ruiz J.C."/>
            <person name="Rodrigues-Pousada C."/>
        </authorList>
    </citation>
    <scope>NUCLEOTIDE SEQUENCE [LARGE SCALE GENOMIC DNA]</scope>
    <source>
        <strain evidence="3">ATCC 19364 / DSM 1382 / NCIMB 9332 / VKM B-1759</strain>
    </source>
</reference>
<organism evidence="2 3">
    <name type="scientific">Megalodesulfovibrio gigas (strain ATCC 19364 / DSM 1382 / NCIMB 9332 / VKM B-1759)</name>
    <name type="common">Desulfovibrio gigas</name>
    <dbReference type="NCBI Taxonomy" id="1121448"/>
    <lineage>
        <taxon>Bacteria</taxon>
        <taxon>Pseudomonadati</taxon>
        <taxon>Thermodesulfobacteriota</taxon>
        <taxon>Desulfovibrionia</taxon>
        <taxon>Desulfovibrionales</taxon>
        <taxon>Desulfovibrionaceae</taxon>
        <taxon>Megalodesulfovibrio</taxon>
    </lineage>
</organism>
<dbReference type="Pfam" id="PF00669">
    <property type="entry name" value="Flagellin_N"/>
    <property type="match status" value="1"/>
</dbReference>